<dbReference type="InterPro" id="IPR050640">
    <property type="entry name" value="Bact_2-comp_sensor_kinase"/>
</dbReference>
<evidence type="ECO:0000256" key="1">
    <source>
        <dbReference type="SAM" id="Phobius"/>
    </source>
</evidence>
<keyword evidence="1" id="KW-1133">Transmembrane helix</keyword>
<keyword evidence="4" id="KW-1185">Reference proteome</keyword>
<dbReference type="GO" id="GO:0000155">
    <property type="term" value="F:phosphorelay sensor kinase activity"/>
    <property type="evidence" value="ECO:0007669"/>
    <property type="project" value="InterPro"/>
</dbReference>
<organism evidence="3 4">
    <name type="scientific">Dyadobacter koreensis</name>
    <dbReference type="NCBI Taxonomy" id="408657"/>
    <lineage>
        <taxon>Bacteria</taxon>
        <taxon>Pseudomonadati</taxon>
        <taxon>Bacteroidota</taxon>
        <taxon>Cytophagia</taxon>
        <taxon>Cytophagales</taxon>
        <taxon>Spirosomataceae</taxon>
        <taxon>Dyadobacter</taxon>
    </lineage>
</organism>
<feature type="transmembrane region" description="Helical" evidence="1">
    <location>
        <begin position="61"/>
        <end position="79"/>
    </location>
</feature>
<reference evidence="3 4" key="1">
    <citation type="submission" date="2016-10" db="EMBL/GenBank/DDBJ databases">
        <authorList>
            <person name="de Groot N.N."/>
        </authorList>
    </citation>
    <scope>NUCLEOTIDE SEQUENCE [LARGE SCALE GENOMIC DNA]</scope>
    <source>
        <strain evidence="3 4">DSM 19938</strain>
    </source>
</reference>
<sequence>MVNDLILGSLPMFFALLLYVNMFSIRYRFLFMILLGGYSFMNTLLVESFEHYPIVTPKPVIFLLFLVLTIAIWEGNRLLDNFLATLEIRSFWKRISYSFGASILAVFFVTVLLGVITSYYTISHNWMDWILPLKLLLMFSFRVNLFLNTINVIFLYHQQLEKSNQEVENYKRISSQAQLQALKNQVNPHFLFNNLSVLSALIPMDANASVEFVRQFSRVYRYVLKSPEKEIIELKEELNFIESYLYLLKTRFESGLIFTINVNTDCQSAFIVPVSLQMLVENAVKHNVIGKNKPLFVEILCLDNETITVRNNLQLKQADDKESTGLGLNNITQRYEFLGQHGLEIKQTTEQFSVTIPLIRPTHASFFEP</sequence>
<dbReference type="SUPFAM" id="SSF55874">
    <property type="entry name" value="ATPase domain of HSP90 chaperone/DNA topoisomerase II/histidine kinase"/>
    <property type="match status" value="1"/>
</dbReference>
<dbReference type="STRING" id="408657.SAMN04487995_0191"/>
<accession>A0A1H6QAM6</accession>
<dbReference type="EMBL" id="FNXY01000001">
    <property type="protein sequence ID" value="SEI37864.1"/>
    <property type="molecule type" value="Genomic_DNA"/>
</dbReference>
<feature type="domain" description="Signal transduction histidine kinase internal region" evidence="2">
    <location>
        <begin position="177"/>
        <end position="254"/>
    </location>
</feature>
<protein>
    <submittedName>
        <fullName evidence="3">Histidine kinase</fullName>
    </submittedName>
</protein>
<gene>
    <name evidence="3" type="ORF">SAMN04487995_0191</name>
</gene>
<keyword evidence="3" id="KW-0808">Transferase</keyword>
<dbReference type="PANTHER" id="PTHR34220:SF7">
    <property type="entry name" value="SENSOR HISTIDINE KINASE YPDA"/>
    <property type="match status" value="1"/>
</dbReference>
<name>A0A1H6QAM6_9BACT</name>
<dbReference type="PANTHER" id="PTHR34220">
    <property type="entry name" value="SENSOR HISTIDINE KINASE YPDA"/>
    <property type="match status" value="1"/>
</dbReference>
<dbReference type="Proteomes" id="UP000199532">
    <property type="component" value="Unassembled WGS sequence"/>
</dbReference>
<evidence type="ECO:0000259" key="2">
    <source>
        <dbReference type="Pfam" id="PF06580"/>
    </source>
</evidence>
<feature type="transmembrane region" description="Helical" evidence="1">
    <location>
        <begin position="134"/>
        <end position="156"/>
    </location>
</feature>
<keyword evidence="1" id="KW-0812">Transmembrane</keyword>
<keyword evidence="3" id="KW-0418">Kinase</keyword>
<dbReference type="Gene3D" id="3.30.565.10">
    <property type="entry name" value="Histidine kinase-like ATPase, C-terminal domain"/>
    <property type="match status" value="1"/>
</dbReference>
<dbReference type="GO" id="GO:0016020">
    <property type="term" value="C:membrane"/>
    <property type="evidence" value="ECO:0007669"/>
    <property type="project" value="InterPro"/>
</dbReference>
<evidence type="ECO:0000313" key="3">
    <source>
        <dbReference type="EMBL" id="SEI37864.1"/>
    </source>
</evidence>
<dbReference type="InterPro" id="IPR010559">
    <property type="entry name" value="Sig_transdc_His_kin_internal"/>
</dbReference>
<dbReference type="InterPro" id="IPR036890">
    <property type="entry name" value="HATPase_C_sf"/>
</dbReference>
<feature type="transmembrane region" description="Helical" evidence="1">
    <location>
        <begin position="6"/>
        <end position="22"/>
    </location>
</feature>
<feature type="transmembrane region" description="Helical" evidence="1">
    <location>
        <begin position="99"/>
        <end position="122"/>
    </location>
</feature>
<keyword evidence="1" id="KW-0472">Membrane</keyword>
<proteinExistence type="predicted"/>
<evidence type="ECO:0000313" key="4">
    <source>
        <dbReference type="Proteomes" id="UP000199532"/>
    </source>
</evidence>
<feature type="transmembrane region" description="Helical" evidence="1">
    <location>
        <begin position="29"/>
        <end position="49"/>
    </location>
</feature>
<dbReference type="AlphaFoldDB" id="A0A1H6QAM6"/>
<dbReference type="Pfam" id="PF06580">
    <property type="entry name" value="His_kinase"/>
    <property type="match status" value="1"/>
</dbReference>